<protein>
    <submittedName>
        <fullName evidence="1">Uncharacterized protein</fullName>
    </submittedName>
</protein>
<dbReference type="Proteomes" id="UP001732700">
    <property type="component" value="Chromosome 6A"/>
</dbReference>
<evidence type="ECO:0000313" key="2">
    <source>
        <dbReference type="Proteomes" id="UP001732700"/>
    </source>
</evidence>
<dbReference type="EnsemblPlants" id="AVESA.00010b.r2.6AG1009190.1">
    <property type="protein sequence ID" value="AVESA.00010b.r2.6AG1009190.1.CDS.1"/>
    <property type="gene ID" value="AVESA.00010b.r2.6AG1009190"/>
</dbReference>
<name>A0ACD5YNQ3_AVESA</name>
<reference evidence="1" key="1">
    <citation type="submission" date="2021-05" db="EMBL/GenBank/DDBJ databases">
        <authorList>
            <person name="Scholz U."/>
            <person name="Mascher M."/>
            <person name="Fiebig A."/>
        </authorList>
    </citation>
    <scope>NUCLEOTIDE SEQUENCE [LARGE SCALE GENOMIC DNA]</scope>
</reference>
<reference evidence="1" key="2">
    <citation type="submission" date="2025-09" db="UniProtKB">
        <authorList>
            <consortium name="EnsemblPlants"/>
        </authorList>
    </citation>
    <scope>IDENTIFICATION</scope>
</reference>
<sequence>MLVSQETMQPLHFSYKTQTNKLHIASLGLALVLLISLVSHTNSCAEHEKTSLLQFLAGLSHDGGIAASWQDGTDCCKWEGITCSRDRMITNIVLAAKGLEGPISQSLGILTELQHLNLSHNSLSGGLPLELVSSSSMIILDVSFNQLNGTLNEMPSSTPARSLQVLNISSNLFAGQFPSTTWKAMENLTTLNVSNNSFTGQIPTHLCKSSPSISVLELYFNKFSGSIPPALGDCSKLRMLRAGHNNLSGPLPDELFNATTLEYLSFPNNGLHGAIDSTQITDLRNLVILDIGGNKFSGMIPDSIGRLKKLEELHLNNNNMSGELPSALSNCRNLIMIDLKINHFSGELTKVNFSNLPNLQTLDVYLNNFSGTIPESIYSCSNLIALRVSSNKLDGQLSPRIGDLKGLSFLALDTNSFRNITNAIHVLKSSGNLTTLLIGDNFKGEIMPDDDTIDGFENLQVLDIKNCQLSGQLPQWISRLTNLEMLLLNSNQLTGPILGLISFLPFLFFMDVSDNRFTGEIPQTLMEMPMLKPTENAIHLDPRIFELPLYNGPSLQHRVVSSFPTVLNLSHNYFTGVIPPQIGQLKMLVVLDFSFNKLSGHIPQSICNLTNLQVLDLSSNNLTGAIPAALNSLNFLSAFNISNNDLEGPIPSGGQFNTFQNSSFDGNPKLCGSMLTHKCDSAEGHQAVILPRKQSDYKVSFVIAFSAFFGVGVLYDQLVLSRYFGQFTYWFMKTRSY</sequence>
<accession>A0ACD5YNQ3</accession>
<proteinExistence type="predicted"/>
<keyword evidence="2" id="KW-1185">Reference proteome</keyword>
<organism evidence="1 2">
    <name type="scientific">Avena sativa</name>
    <name type="common">Oat</name>
    <dbReference type="NCBI Taxonomy" id="4498"/>
    <lineage>
        <taxon>Eukaryota</taxon>
        <taxon>Viridiplantae</taxon>
        <taxon>Streptophyta</taxon>
        <taxon>Embryophyta</taxon>
        <taxon>Tracheophyta</taxon>
        <taxon>Spermatophyta</taxon>
        <taxon>Magnoliopsida</taxon>
        <taxon>Liliopsida</taxon>
        <taxon>Poales</taxon>
        <taxon>Poaceae</taxon>
        <taxon>BOP clade</taxon>
        <taxon>Pooideae</taxon>
        <taxon>Poodae</taxon>
        <taxon>Poeae</taxon>
        <taxon>Poeae Chloroplast Group 1 (Aveneae type)</taxon>
        <taxon>Aveninae</taxon>
        <taxon>Avena</taxon>
    </lineage>
</organism>
<evidence type="ECO:0000313" key="1">
    <source>
        <dbReference type="EnsemblPlants" id="AVESA.00010b.r2.6AG1009190.1.CDS.1"/>
    </source>
</evidence>